<reference evidence="1 2" key="1">
    <citation type="submission" date="2021-10" db="EMBL/GenBank/DDBJ databases">
        <title>Lutispora strain m25 sp. nov., a thermophilic, non-spore-forming bacterium isolated from a lab-scale methanogenic bioreactor digesting anaerobic sludge.</title>
        <authorList>
            <person name="El Houari A."/>
            <person name="Mcdonald J."/>
        </authorList>
    </citation>
    <scope>NUCLEOTIDE SEQUENCE [LARGE SCALE GENOMIC DNA]</scope>
    <source>
        <strain evidence="2">m25</strain>
    </source>
</reference>
<gene>
    <name evidence="1" type="ORF">LJD61_03660</name>
</gene>
<keyword evidence="2" id="KW-1185">Reference proteome</keyword>
<dbReference type="PANTHER" id="PTHR42110:SF1">
    <property type="entry name" value="L-ASPARAGINASE, PUTATIVE (AFU_ORTHOLOGUE AFUA_3G11890)-RELATED"/>
    <property type="match status" value="1"/>
</dbReference>
<dbReference type="RefSeq" id="WP_255226157.1">
    <property type="nucleotide sequence ID" value="NZ_JAJEKE010000002.1"/>
</dbReference>
<dbReference type="Proteomes" id="UP001651880">
    <property type="component" value="Unassembled WGS sequence"/>
</dbReference>
<sequence>MSEILVNVTRDPIVENIHRGDIVVVNGEGKTVAYLGDPDKFTCMRSAAKPFQACAVQESGAIDYFGLTERELAVMCGSHYAEDFHVMAVLSILFKIGLDERYLKCGLSYSLSEKVTMEYVKKGVEKKSVFHSCSGKHAGMLAIAMKEDFDAHTYLSPENPVQQRILELIADFADIDKEDIKIAIDGCGAPVHAMPISSMAKAYMKLANPSHIEEKHAAAARKIVMAMTGYPEMIAGTRGFDSELMRVTRGRMAAKVGSDGVYCVGAVRKDIGIAVKIEDGNMRVLSSVVMETLKQLELISDEELAELKHFHIRDIKNSQGDKIGEIRPTFRLIG</sequence>
<evidence type="ECO:0000313" key="1">
    <source>
        <dbReference type="EMBL" id="MCQ1528641.1"/>
    </source>
</evidence>
<evidence type="ECO:0000313" key="2">
    <source>
        <dbReference type="Proteomes" id="UP001651880"/>
    </source>
</evidence>
<proteinExistence type="predicted"/>
<comment type="caution">
    <text evidence="1">The sequence shown here is derived from an EMBL/GenBank/DDBJ whole genome shotgun (WGS) entry which is preliminary data.</text>
</comment>
<dbReference type="PANTHER" id="PTHR42110">
    <property type="entry name" value="L-ASPARAGINASE, PUTATIVE (AFU_ORTHOLOGUE AFUA_3G11890)-RELATED"/>
    <property type="match status" value="1"/>
</dbReference>
<dbReference type="EMBL" id="JAJEKE010000002">
    <property type="protein sequence ID" value="MCQ1528641.1"/>
    <property type="molecule type" value="Genomic_DNA"/>
</dbReference>
<name>A0ABT1NBX6_9FIRM</name>
<protein>
    <submittedName>
        <fullName evidence="1">Asparaginase</fullName>
    </submittedName>
</protein>
<accession>A0ABT1NBX6</accession>
<dbReference type="Pfam" id="PF06089">
    <property type="entry name" value="Asparaginase_II"/>
    <property type="match status" value="1"/>
</dbReference>
<dbReference type="InterPro" id="IPR010349">
    <property type="entry name" value="Asparaginase_II"/>
</dbReference>
<organism evidence="1 2">
    <name type="scientific">Lutispora saccharofermentans</name>
    <dbReference type="NCBI Taxonomy" id="3024236"/>
    <lineage>
        <taxon>Bacteria</taxon>
        <taxon>Bacillati</taxon>
        <taxon>Bacillota</taxon>
        <taxon>Clostridia</taxon>
        <taxon>Lutisporales</taxon>
        <taxon>Lutisporaceae</taxon>
        <taxon>Lutispora</taxon>
    </lineage>
</organism>